<evidence type="ECO:0000259" key="8">
    <source>
        <dbReference type="Pfam" id="PF14322"/>
    </source>
</evidence>
<keyword evidence="4" id="KW-0472">Membrane</keyword>
<dbReference type="Proteomes" id="UP000199116">
    <property type="component" value="Unassembled WGS sequence"/>
</dbReference>
<dbReference type="GO" id="GO:0009279">
    <property type="term" value="C:cell outer membrane"/>
    <property type="evidence" value="ECO:0007669"/>
    <property type="project" value="UniProtKB-SubCell"/>
</dbReference>
<dbReference type="RefSeq" id="WP_093304688.1">
    <property type="nucleotide sequence ID" value="NZ_FOOH01000013.1"/>
</dbReference>
<name>A0A1I2MJP9_9FLAO</name>
<comment type="subcellular location">
    <subcellularLocation>
        <location evidence="1">Cell outer membrane</location>
    </subcellularLocation>
</comment>
<dbReference type="InterPro" id="IPR012944">
    <property type="entry name" value="SusD_RagB_dom"/>
</dbReference>
<proteinExistence type="inferred from homology"/>
<dbReference type="InterPro" id="IPR033985">
    <property type="entry name" value="SusD-like_N"/>
</dbReference>
<evidence type="ECO:0000256" key="4">
    <source>
        <dbReference type="ARBA" id="ARBA00023136"/>
    </source>
</evidence>
<sequence>MKAKYMITLKFCFKLLGISTLMLTLSSCSDDFLELDPESNTTDASFFKTAAQMEQAVIGAYVPLRDLTTLEYWLFGEMRSDNTTFQYYNADRGLENRDLVDYFLIPASAVDPLETFWQKSYTGIARANTVLDYIDGISDLEEQQKKEYKGEVRFLRAFYYYHLVQQFGGIPLELVSTTNPSDAHSEGRASKEEIFNSIIEDLTIAVENLPTVGHANRGRATSGAAKTMLAKAYMAQGSYSEAVNVLQEITEYSLLSGDSDSYRKIFDPNYSDNSEIIFSVQYLGSEEGLGSTFLYQFAPNNSGNLVTGDPQMPTLAAGSGWNHPTRDMIQAYEEGDLRKEASLSLGFMDENGVFVEQPYVSKYNFGFDLSGNTSVNFPTLRYADVLLMLAESLNEEGFSADGEAFDLVNQVRNRAGLEDINSTEVTNQDEFREAVFQERRVELAFENHRWYDLLRRDNIVEIMNTHGEEEKEIRGDIVPSGAYEIDDNSLLLPIPQREVTLNNLEQNPQ</sequence>
<evidence type="ECO:0000256" key="2">
    <source>
        <dbReference type="ARBA" id="ARBA00006275"/>
    </source>
</evidence>
<evidence type="ECO:0000256" key="1">
    <source>
        <dbReference type="ARBA" id="ARBA00004442"/>
    </source>
</evidence>
<dbReference type="Pfam" id="PF07980">
    <property type="entry name" value="SusD_RagB"/>
    <property type="match status" value="1"/>
</dbReference>
<feature type="domain" description="SusD-like N-terminal" evidence="8">
    <location>
        <begin position="31"/>
        <end position="234"/>
    </location>
</feature>
<comment type="similarity">
    <text evidence="2">Belongs to the SusD family.</text>
</comment>
<gene>
    <name evidence="9" type="ORF">SAMN04488033_1134</name>
</gene>
<dbReference type="InterPro" id="IPR011990">
    <property type="entry name" value="TPR-like_helical_dom_sf"/>
</dbReference>
<feature type="domain" description="RagB/SusD" evidence="7">
    <location>
        <begin position="359"/>
        <end position="508"/>
    </location>
</feature>
<evidence type="ECO:0000256" key="5">
    <source>
        <dbReference type="ARBA" id="ARBA00023237"/>
    </source>
</evidence>
<evidence type="ECO:0000313" key="9">
    <source>
        <dbReference type="EMBL" id="SFF89576.1"/>
    </source>
</evidence>
<evidence type="ECO:0000256" key="6">
    <source>
        <dbReference type="SAM" id="SignalP"/>
    </source>
</evidence>
<keyword evidence="3 6" id="KW-0732">Signal</keyword>
<protein>
    <submittedName>
        <fullName evidence="9">Starch-binding associating with outer membrane</fullName>
    </submittedName>
</protein>
<keyword evidence="5" id="KW-0998">Cell outer membrane</keyword>
<evidence type="ECO:0000313" key="10">
    <source>
        <dbReference type="Proteomes" id="UP000199116"/>
    </source>
</evidence>
<reference evidence="10" key="1">
    <citation type="submission" date="2016-10" db="EMBL/GenBank/DDBJ databases">
        <authorList>
            <person name="Varghese N."/>
            <person name="Submissions S."/>
        </authorList>
    </citation>
    <scope>NUCLEOTIDE SEQUENCE [LARGE SCALE GENOMIC DNA]</scope>
    <source>
        <strain evidence="10">DSM 23515</strain>
    </source>
</reference>
<dbReference type="Gene3D" id="1.25.40.390">
    <property type="match status" value="1"/>
</dbReference>
<dbReference type="SUPFAM" id="SSF48452">
    <property type="entry name" value="TPR-like"/>
    <property type="match status" value="1"/>
</dbReference>
<dbReference type="CDD" id="cd08977">
    <property type="entry name" value="SusD"/>
    <property type="match status" value="1"/>
</dbReference>
<dbReference type="EMBL" id="FOOH01000013">
    <property type="protein sequence ID" value="SFF89576.1"/>
    <property type="molecule type" value="Genomic_DNA"/>
</dbReference>
<dbReference type="PROSITE" id="PS51257">
    <property type="entry name" value="PROKAR_LIPOPROTEIN"/>
    <property type="match status" value="1"/>
</dbReference>
<feature type="signal peptide" evidence="6">
    <location>
        <begin position="1"/>
        <end position="29"/>
    </location>
</feature>
<feature type="chain" id="PRO_5011572237" evidence="6">
    <location>
        <begin position="30"/>
        <end position="509"/>
    </location>
</feature>
<dbReference type="AlphaFoldDB" id="A0A1I2MJP9"/>
<evidence type="ECO:0000256" key="3">
    <source>
        <dbReference type="ARBA" id="ARBA00022729"/>
    </source>
</evidence>
<organism evidence="9 10">
    <name type="scientific">Salegentibacter agarivorans</name>
    <dbReference type="NCBI Taxonomy" id="345907"/>
    <lineage>
        <taxon>Bacteria</taxon>
        <taxon>Pseudomonadati</taxon>
        <taxon>Bacteroidota</taxon>
        <taxon>Flavobacteriia</taxon>
        <taxon>Flavobacteriales</taxon>
        <taxon>Flavobacteriaceae</taxon>
        <taxon>Salegentibacter</taxon>
    </lineage>
</organism>
<keyword evidence="10" id="KW-1185">Reference proteome</keyword>
<accession>A0A1I2MJP9</accession>
<evidence type="ECO:0000259" key="7">
    <source>
        <dbReference type="Pfam" id="PF07980"/>
    </source>
</evidence>
<dbReference type="Pfam" id="PF14322">
    <property type="entry name" value="SusD-like_3"/>
    <property type="match status" value="1"/>
</dbReference>